<dbReference type="Gene3D" id="1.25.10.10">
    <property type="entry name" value="Leucine-rich Repeat Variant"/>
    <property type="match status" value="3"/>
</dbReference>
<evidence type="ECO:0000259" key="4">
    <source>
        <dbReference type="Pfam" id="PF04826"/>
    </source>
</evidence>
<dbReference type="EnsemblMetazoa" id="Aqu2.1.41419_001">
    <property type="protein sequence ID" value="Aqu2.1.41419_001"/>
    <property type="gene ID" value="Aqu2.1.41419"/>
</dbReference>
<dbReference type="Proteomes" id="UP000007879">
    <property type="component" value="Unassembled WGS sequence"/>
</dbReference>
<dbReference type="EnsemblMetazoa" id="XM_020006447.1">
    <property type="protein sequence ID" value="XP_019862006.1"/>
    <property type="gene ID" value="LOC105316458"/>
</dbReference>
<dbReference type="InterPro" id="IPR011989">
    <property type="entry name" value="ARM-like"/>
</dbReference>
<keyword evidence="2" id="KW-0677">Repeat</keyword>
<keyword evidence="7" id="KW-1185">Reference proteome</keyword>
<dbReference type="InterPro" id="IPR000225">
    <property type="entry name" value="Armadillo"/>
</dbReference>
<dbReference type="SUPFAM" id="SSF48371">
    <property type="entry name" value="ARM repeat"/>
    <property type="match status" value="1"/>
</dbReference>
<dbReference type="SMART" id="SM00185">
    <property type="entry name" value="ARM"/>
    <property type="match status" value="7"/>
</dbReference>
<reference evidence="7" key="1">
    <citation type="journal article" date="2010" name="Nature">
        <title>The Amphimedon queenslandica genome and the evolution of animal complexity.</title>
        <authorList>
            <person name="Srivastava M."/>
            <person name="Simakov O."/>
            <person name="Chapman J."/>
            <person name="Fahey B."/>
            <person name="Gauthier M.E."/>
            <person name="Mitros T."/>
            <person name="Richards G.S."/>
            <person name="Conaco C."/>
            <person name="Dacre M."/>
            <person name="Hellsten U."/>
            <person name="Larroux C."/>
            <person name="Putnam N.H."/>
            <person name="Stanke M."/>
            <person name="Adamska M."/>
            <person name="Darling A."/>
            <person name="Degnan S.M."/>
            <person name="Oakley T.H."/>
            <person name="Plachetzki D.C."/>
            <person name="Zhai Y."/>
            <person name="Adamski M."/>
            <person name="Calcino A."/>
            <person name="Cummins S.F."/>
            <person name="Goodstein D.M."/>
            <person name="Harris C."/>
            <person name="Jackson D.J."/>
            <person name="Leys S.P."/>
            <person name="Shu S."/>
            <person name="Woodcroft B.J."/>
            <person name="Vervoort M."/>
            <person name="Kosik K.S."/>
            <person name="Manning G."/>
            <person name="Degnan B.M."/>
            <person name="Rokhsar D.S."/>
        </authorList>
    </citation>
    <scope>NUCLEOTIDE SEQUENCE [LARGE SCALE GENOMIC DNA]</scope>
</reference>
<protein>
    <submittedName>
        <fullName evidence="6">Uncharacterized protein</fullName>
    </submittedName>
</protein>
<name>A0A1X7VNF4_AMPQE</name>
<dbReference type="OrthoDB" id="7537227at2759"/>
<dbReference type="PANTHER" id="PTHR46618:SF1">
    <property type="entry name" value="ARMADILLO REPEAT-CONTAINING PROTEIN 3"/>
    <property type="match status" value="1"/>
</dbReference>
<feature type="compositionally biased region" description="Gly residues" evidence="3">
    <location>
        <begin position="629"/>
        <end position="639"/>
    </location>
</feature>
<evidence type="ECO:0000313" key="7">
    <source>
        <dbReference type="Proteomes" id="UP000007879"/>
    </source>
</evidence>
<dbReference type="InterPro" id="IPR055164">
    <property type="entry name" value="EDR1/CTR1/ARMC3-like_pept-like"/>
</dbReference>
<comment type="similarity">
    <text evidence="1">Belongs to the eutherian X-chromosome-specific Armcx family.</text>
</comment>
<evidence type="ECO:0000256" key="1">
    <source>
        <dbReference type="ARBA" id="ARBA00010553"/>
    </source>
</evidence>
<proteinExistence type="inferred from homology"/>
<dbReference type="InterPro" id="IPR006911">
    <property type="entry name" value="ARM-rpt_dom"/>
</dbReference>
<dbReference type="PANTHER" id="PTHR46618">
    <property type="entry name" value="ARMADILLO REPEAT-CONTAINING PROTEIN 3"/>
    <property type="match status" value="1"/>
</dbReference>
<dbReference type="Pfam" id="PF14381">
    <property type="entry name" value="EDR1_CTR1_ARMC3_pept"/>
    <property type="match status" value="1"/>
</dbReference>
<feature type="region of interest" description="Disordered" evidence="3">
    <location>
        <begin position="617"/>
        <end position="693"/>
    </location>
</feature>
<organism evidence="6">
    <name type="scientific">Amphimedon queenslandica</name>
    <name type="common">Sponge</name>
    <dbReference type="NCBI Taxonomy" id="400682"/>
    <lineage>
        <taxon>Eukaryota</taxon>
        <taxon>Metazoa</taxon>
        <taxon>Porifera</taxon>
        <taxon>Demospongiae</taxon>
        <taxon>Heteroscleromorpha</taxon>
        <taxon>Haplosclerida</taxon>
        <taxon>Niphatidae</taxon>
        <taxon>Amphimedon</taxon>
    </lineage>
</organism>
<evidence type="ECO:0000259" key="5">
    <source>
        <dbReference type="Pfam" id="PF14381"/>
    </source>
</evidence>
<reference evidence="6" key="2">
    <citation type="submission" date="2017-05" db="UniProtKB">
        <authorList>
            <consortium name="EnsemblMetazoa"/>
        </authorList>
    </citation>
    <scope>IDENTIFICATION</scope>
</reference>
<dbReference type="eggNOG" id="KOG0167">
    <property type="taxonomic scope" value="Eukaryota"/>
</dbReference>
<sequence length="825" mass="89505">MPPKAKKKDDKSSDKNAVDEKFSQLDITTSDVRTAVIMLDTPETSIVCKSCQSLQSYMEKSDQNCIELHELNIVPRLVSLIASQEKVIVAHSILCLAAMSSHLVVKRSLLKLPVIPPLLSLLKPDEELVILERAAFIVSHLADEYTFKQQLEEGGVCQLLIGLLSHGDCDVTKNAIKSLSLLTQYYKSRYSFEENNGFPNVLPLLSSEYAIIQELTLQTLHNCLQDGQCRAAFKKADGLAKLMDFLSTKEWDDLHVLAINVLSLCLLEEGGMEALHSSDCLQRLLKCIQDSQVPQMKINATIAVSRAASDSMSLKILHEQDAEKVFISLLSSSDEGLLVAACGALAGLSSLTTSRQLVGKEGGIKALVQLLQNASASVRGAAVHCLAFEITDTPSNINLVSEAGGVEPIVSLLSDDLAATRVHAISCIISMTTNGAIRGELIEQGVMSGLVSCMPHVDTRVQQMSLEAIALLAIESSAREQFPLEEVECLLELLLSGNTNVSMTASWAVSMLAYNKQIGDAIFKNQGLEKLQQLSNSPNQKIQKYANLAKNRLLSGSPAALYHVTGHLSTIDTIVGVEFWDMGMAESNKGFVPLQELIGKPAELNRPILTVSLINQTTNPSVNDDSSSTGGGESGGGGVASREESIVDNTKSRSGASSKVKKAKSEKLDDLTVEEPESQPRPPEGVLPPDSGLMEHMTHVQRNIQPLASVQDQAERLAIYVSQVMGGAVSRSTSIPQDLPISKIQTINRTNLVPIGNINKGSFQHRSLLYKVLADAIGIPCTLTRGEYGRYWNTVLVNEGEWLIDLMYTPGKLLGEQEASYYKSI</sequence>
<evidence type="ECO:0000256" key="3">
    <source>
        <dbReference type="SAM" id="MobiDB-lite"/>
    </source>
</evidence>
<dbReference type="InterPro" id="IPR052441">
    <property type="entry name" value="Armadillo-Ser/Thr_Kinase"/>
</dbReference>
<dbReference type="AlphaFoldDB" id="A0A1X7VNF4"/>
<dbReference type="KEGG" id="aqu:105316458"/>
<evidence type="ECO:0000256" key="2">
    <source>
        <dbReference type="ARBA" id="ARBA00022737"/>
    </source>
</evidence>
<feature type="domain" description="Armadillo repeat-containing" evidence="4">
    <location>
        <begin position="365"/>
        <end position="541"/>
    </location>
</feature>
<dbReference type="Pfam" id="PF04826">
    <property type="entry name" value="Arm_2"/>
    <property type="match status" value="1"/>
</dbReference>
<gene>
    <name evidence="6" type="primary">105316458</name>
</gene>
<dbReference type="InParanoid" id="A0A1X7VNF4"/>
<evidence type="ECO:0000313" key="6">
    <source>
        <dbReference type="EnsemblMetazoa" id="Aqu2.1.41419_001"/>
    </source>
</evidence>
<feature type="domain" description="EDR1/CTR1/ARMC3-like peptidase-like" evidence="5">
    <location>
        <begin position="690"/>
        <end position="813"/>
    </location>
</feature>
<dbReference type="eggNOG" id="KOG4224">
    <property type="taxonomic scope" value="Eukaryota"/>
</dbReference>
<dbReference type="InterPro" id="IPR016024">
    <property type="entry name" value="ARM-type_fold"/>
</dbReference>
<dbReference type="STRING" id="400682.A0A1X7VNF4"/>
<accession>A0A1X7VNF4</accession>